<dbReference type="Proteomes" id="UP000001072">
    <property type="component" value="Unassembled WGS sequence"/>
</dbReference>
<dbReference type="HOGENOM" id="CLU_694602_0_0_1"/>
<dbReference type="GO" id="GO:0000981">
    <property type="term" value="F:DNA-binding transcription factor activity, RNA polymerase II-specific"/>
    <property type="evidence" value="ECO:0007669"/>
    <property type="project" value="UniProtKB-ARBA"/>
</dbReference>
<keyword evidence="3 5" id="KW-0863">Zinc-finger</keyword>
<feature type="domain" description="C2H2-type" evidence="7">
    <location>
        <begin position="48"/>
        <end position="77"/>
    </location>
</feature>
<dbReference type="FunFam" id="3.30.160.60:FF:000072">
    <property type="entry name" value="zinc finger protein 143 isoform X1"/>
    <property type="match status" value="1"/>
</dbReference>
<dbReference type="FunFam" id="3.30.160.60:FF:000125">
    <property type="entry name" value="Putative zinc finger protein 143"/>
    <property type="match status" value="1"/>
</dbReference>
<dbReference type="GeneID" id="18926061"/>
<accession>F4RZY0</accession>
<dbReference type="PROSITE" id="PS00028">
    <property type="entry name" value="ZINC_FINGER_C2H2_1"/>
    <property type="match status" value="4"/>
</dbReference>
<feature type="domain" description="C2H2-type" evidence="7">
    <location>
        <begin position="18"/>
        <end position="47"/>
    </location>
</feature>
<feature type="compositionally biased region" description="Low complexity" evidence="6">
    <location>
        <begin position="207"/>
        <end position="226"/>
    </location>
</feature>
<dbReference type="InterPro" id="IPR013087">
    <property type="entry name" value="Znf_C2H2_type"/>
</dbReference>
<evidence type="ECO:0000256" key="2">
    <source>
        <dbReference type="ARBA" id="ARBA00022737"/>
    </source>
</evidence>
<dbReference type="FunFam" id="3.30.160.60:FF:000016">
    <property type="entry name" value="zinc finger protein 37 homolog"/>
    <property type="match status" value="1"/>
</dbReference>
<dbReference type="SUPFAM" id="SSF57667">
    <property type="entry name" value="beta-beta-alpha zinc fingers"/>
    <property type="match status" value="3"/>
</dbReference>
<feature type="domain" description="C2H2-type" evidence="7">
    <location>
        <begin position="106"/>
        <end position="135"/>
    </location>
</feature>
<keyword evidence="2" id="KW-0677">Repeat</keyword>
<dbReference type="GO" id="GO:0005667">
    <property type="term" value="C:transcription regulator complex"/>
    <property type="evidence" value="ECO:0007669"/>
    <property type="project" value="TreeGrafter"/>
</dbReference>
<organism evidence="9">
    <name type="scientific">Melampsora larici-populina (strain 98AG31 / pathotype 3-4-7)</name>
    <name type="common">Poplar leaf rust fungus</name>
    <dbReference type="NCBI Taxonomy" id="747676"/>
    <lineage>
        <taxon>Eukaryota</taxon>
        <taxon>Fungi</taxon>
        <taxon>Dikarya</taxon>
        <taxon>Basidiomycota</taxon>
        <taxon>Pucciniomycotina</taxon>
        <taxon>Pucciniomycetes</taxon>
        <taxon>Pucciniales</taxon>
        <taxon>Melampsoraceae</taxon>
        <taxon>Melampsora</taxon>
    </lineage>
</organism>
<keyword evidence="4" id="KW-0862">Zinc</keyword>
<sequence length="397" mass="44085">MRLSEADAPLEVKAARPFACTYDACQKSFSRRSDLVRHVRIHTNERPFKCDFLSCGKCFIQRSALTVHMRTHTGERPHVCELCGRAFSDSSSLARHRRVHTGKRPYRCPFNGCDKTFCRKTTLIKHHKGHTEDGLLLNSPDYSSKSSPTGDSTSASSSSTMTPLSTNFSFATYSSHPEQIYSAPASSQYFNIPALHHSQDSNFSWGNPSNQFSPSPSFPRPNNTTSGWSSRAPLSEFPMTSISPEYNRFPRETAFNNPPHSTDATSSSRSFSVSQGYGSNPQDNILPDIKPSFPFPPTTLHQSAPTVYHDTNPYTSSFANTVVKEVPNEPSYSSGTHMLDVGRHTNVADFNNREMLPPLGNIPIQPLSLPRMSNIDLSSSKLNGIGSYWKSESTWEG</sequence>
<feature type="compositionally biased region" description="Low complexity" evidence="6">
    <location>
        <begin position="261"/>
        <end position="279"/>
    </location>
</feature>
<dbReference type="EMBL" id="GL883133">
    <property type="protein sequence ID" value="EGG02081.1"/>
    <property type="molecule type" value="Genomic_DNA"/>
</dbReference>
<dbReference type="GO" id="GO:0008270">
    <property type="term" value="F:zinc ion binding"/>
    <property type="evidence" value="ECO:0007669"/>
    <property type="project" value="UniProtKB-KW"/>
</dbReference>
<evidence type="ECO:0000313" key="9">
    <source>
        <dbReference type="Proteomes" id="UP000001072"/>
    </source>
</evidence>
<dbReference type="GO" id="GO:0000978">
    <property type="term" value="F:RNA polymerase II cis-regulatory region sequence-specific DNA binding"/>
    <property type="evidence" value="ECO:0007669"/>
    <property type="project" value="TreeGrafter"/>
</dbReference>
<feature type="region of interest" description="Disordered" evidence="6">
    <location>
        <begin position="134"/>
        <end position="162"/>
    </location>
</feature>
<gene>
    <name evidence="8" type="ORF">MELLADRAFT_117645</name>
</gene>
<dbReference type="KEGG" id="mlr:MELLADRAFT_117645"/>
<keyword evidence="1" id="KW-0479">Metal-binding</keyword>
<evidence type="ECO:0000256" key="6">
    <source>
        <dbReference type="SAM" id="MobiDB-lite"/>
    </source>
</evidence>
<evidence type="ECO:0000256" key="4">
    <source>
        <dbReference type="ARBA" id="ARBA00022833"/>
    </source>
</evidence>
<protein>
    <recommendedName>
        <fullName evidence="7">C2H2-type domain-containing protein</fullName>
    </recommendedName>
</protein>
<dbReference type="eggNOG" id="KOG1721">
    <property type="taxonomic scope" value="Eukaryota"/>
</dbReference>
<dbReference type="InParanoid" id="F4RZY0"/>
<feature type="compositionally biased region" description="Low complexity" evidence="6">
    <location>
        <begin position="143"/>
        <end position="162"/>
    </location>
</feature>
<dbReference type="GO" id="GO:0000785">
    <property type="term" value="C:chromatin"/>
    <property type="evidence" value="ECO:0007669"/>
    <property type="project" value="TreeGrafter"/>
</dbReference>
<evidence type="ECO:0000313" key="8">
    <source>
        <dbReference type="EMBL" id="EGG02081.1"/>
    </source>
</evidence>
<dbReference type="Pfam" id="PF00096">
    <property type="entry name" value="zf-C2H2"/>
    <property type="match status" value="4"/>
</dbReference>
<dbReference type="GO" id="GO:0031519">
    <property type="term" value="C:PcG protein complex"/>
    <property type="evidence" value="ECO:0007669"/>
    <property type="project" value="TreeGrafter"/>
</dbReference>
<dbReference type="InterPro" id="IPR036236">
    <property type="entry name" value="Znf_C2H2_sf"/>
</dbReference>
<dbReference type="SMART" id="SM00355">
    <property type="entry name" value="ZnF_C2H2"/>
    <property type="match status" value="4"/>
</dbReference>
<keyword evidence="9" id="KW-1185">Reference proteome</keyword>
<dbReference type="PROSITE" id="PS50157">
    <property type="entry name" value="ZINC_FINGER_C2H2_2"/>
    <property type="match status" value="4"/>
</dbReference>
<evidence type="ECO:0000259" key="7">
    <source>
        <dbReference type="PROSITE" id="PS50157"/>
    </source>
</evidence>
<dbReference type="PANTHER" id="PTHR14003">
    <property type="entry name" value="TRANSCRIPTIONAL REPRESSOR PROTEIN YY"/>
    <property type="match status" value="1"/>
</dbReference>
<reference evidence="9" key="1">
    <citation type="journal article" date="2011" name="Proc. Natl. Acad. Sci. U.S.A.">
        <title>Obligate biotrophy features unraveled by the genomic analysis of rust fungi.</title>
        <authorList>
            <person name="Duplessis S."/>
            <person name="Cuomo C.A."/>
            <person name="Lin Y.-C."/>
            <person name="Aerts A."/>
            <person name="Tisserant E."/>
            <person name="Veneault-Fourrey C."/>
            <person name="Joly D.L."/>
            <person name="Hacquard S."/>
            <person name="Amselem J."/>
            <person name="Cantarel B.L."/>
            <person name="Chiu R."/>
            <person name="Coutinho P.M."/>
            <person name="Feau N."/>
            <person name="Field M."/>
            <person name="Frey P."/>
            <person name="Gelhaye E."/>
            <person name="Goldberg J."/>
            <person name="Grabherr M.G."/>
            <person name="Kodira C.D."/>
            <person name="Kohler A."/>
            <person name="Kuees U."/>
            <person name="Lindquist E.A."/>
            <person name="Lucas S.M."/>
            <person name="Mago R."/>
            <person name="Mauceli E."/>
            <person name="Morin E."/>
            <person name="Murat C."/>
            <person name="Pangilinan J.L."/>
            <person name="Park R."/>
            <person name="Pearson M."/>
            <person name="Quesneville H."/>
            <person name="Rouhier N."/>
            <person name="Sakthikumar S."/>
            <person name="Salamov A.A."/>
            <person name="Schmutz J."/>
            <person name="Selles B."/>
            <person name="Shapiro H."/>
            <person name="Tanguay P."/>
            <person name="Tuskan G.A."/>
            <person name="Henrissat B."/>
            <person name="Van de Peer Y."/>
            <person name="Rouze P."/>
            <person name="Ellis J.G."/>
            <person name="Dodds P.N."/>
            <person name="Schein J.E."/>
            <person name="Zhong S."/>
            <person name="Hamelin R.C."/>
            <person name="Grigoriev I.V."/>
            <person name="Szabo L.J."/>
            <person name="Martin F."/>
        </authorList>
    </citation>
    <scope>NUCLEOTIDE SEQUENCE [LARGE SCALE GENOMIC DNA]</scope>
    <source>
        <strain evidence="9">98AG31 / pathotype 3-4-7</strain>
    </source>
</reference>
<feature type="region of interest" description="Disordered" evidence="6">
    <location>
        <begin position="201"/>
        <end position="285"/>
    </location>
</feature>
<feature type="domain" description="C2H2-type" evidence="7">
    <location>
        <begin position="78"/>
        <end position="105"/>
    </location>
</feature>
<proteinExistence type="predicted"/>
<dbReference type="RefSeq" id="XP_007414618.1">
    <property type="nucleotide sequence ID" value="XM_007414556.1"/>
</dbReference>
<dbReference type="Gene3D" id="3.30.160.60">
    <property type="entry name" value="Classic Zinc Finger"/>
    <property type="match status" value="4"/>
</dbReference>
<dbReference type="VEuPathDB" id="FungiDB:MELLADRAFT_117645"/>
<dbReference type="OrthoDB" id="654211at2759"/>
<evidence type="ECO:0000256" key="1">
    <source>
        <dbReference type="ARBA" id="ARBA00022723"/>
    </source>
</evidence>
<evidence type="ECO:0000256" key="3">
    <source>
        <dbReference type="ARBA" id="ARBA00022771"/>
    </source>
</evidence>
<dbReference type="PANTHER" id="PTHR14003:SF19">
    <property type="entry name" value="YY2 TRANSCRIPTION FACTOR"/>
    <property type="match status" value="1"/>
</dbReference>
<name>F4RZY0_MELLP</name>
<evidence type="ECO:0000256" key="5">
    <source>
        <dbReference type="PROSITE-ProRule" id="PRU00042"/>
    </source>
</evidence>
<dbReference type="AlphaFoldDB" id="F4RZY0"/>